<dbReference type="EMBL" id="JAQNDO010000001">
    <property type="protein sequence ID" value="MDC0742100.1"/>
    <property type="molecule type" value="Genomic_DNA"/>
</dbReference>
<evidence type="ECO:0000313" key="3">
    <source>
        <dbReference type="Proteomes" id="UP001221411"/>
    </source>
</evidence>
<organism evidence="2 3">
    <name type="scientific">Polyangium mundeleinium</name>
    <dbReference type="NCBI Taxonomy" id="2995306"/>
    <lineage>
        <taxon>Bacteria</taxon>
        <taxon>Pseudomonadati</taxon>
        <taxon>Myxococcota</taxon>
        <taxon>Polyangia</taxon>
        <taxon>Polyangiales</taxon>
        <taxon>Polyangiaceae</taxon>
        <taxon>Polyangium</taxon>
    </lineage>
</organism>
<keyword evidence="3" id="KW-1185">Reference proteome</keyword>
<dbReference type="RefSeq" id="WP_271917434.1">
    <property type="nucleotide sequence ID" value="NZ_JAQNDO010000001.1"/>
</dbReference>
<protein>
    <submittedName>
        <fullName evidence="2">Uncharacterized protein</fullName>
    </submittedName>
</protein>
<comment type="caution">
    <text evidence="2">The sequence shown here is derived from an EMBL/GenBank/DDBJ whole genome shotgun (WGS) entry which is preliminary data.</text>
</comment>
<accession>A0ABT5EJU4</accession>
<evidence type="ECO:0000313" key="2">
    <source>
        <dbReference type="EMBL" id="MDC0742100.1"/>
    </source>
</evidence>
<reference evidence="2 3" key="1">
    <citation type="submission" date="2022-11" db="EMBL/GenBank/DDBJ databases">
        <title>Minimal conservation of predation-associated metabolite biosynthetic gene clusters underscores biosynthetic potential of Myxococcota including descriptions for ten novel species: Archangium lansinium sp. nov., Myxococcus landrumus sp. nov., Nannocystis bai.</title>
        <authorList>
            <person name="Ahearne A."/>
            <person name="Stevens C."/>
            <person name="Dowd S."/>
        </authorList>
    </citation>
    <scope>NUCLEOTIDE SEQUENCE [LARGE SCALE GENOMIC DNA]</scope>
    <source>
        <strain evidence="2 3">RJM3</strain>
    </source>
</reference>
<evidence type="ECO:0000256" key="1">
    <source>
        <dbReference type="SAM" id="MobiDB-lite"/>
    </source>
</evidence>
<name>A0ABT5EJU4_9BACT</name>
<feature type="compositionally biased region" description="Basic and acidic residues" evidence="1">
    <location>
        <begin position="171"/>
        <end position="192"/>
    </location>
</feature>
<gene>
    <name evidence="2" type="ORF">POL67_12130</name>
</gene>
<proteinExistence type="predicted"/>
<sequence length="373" mass="42636">MTTKEEESDELSKEFVVANVRLLVESLERTRTFAEAVNDHRRLEAEFVARAPDNEFHVLETRRGIAETILSLAYEKHPPFEACRAAWNEAVRLGFKDLAARCDASRFYADCCRYDEKTEEGLAVLEPLLAELERGFEEAKAAQTFTGLYEQELANLGDLQGALLAQQRGEPNPERSTRRLDEAHPPTPEEERNDALWDEFSEACLAVYKTFARTRERSFADVAADYKRVEAEFTARAGEDEATQDLVLSVKERIADDLLRAATMLEQPFEVCREAWNEVVRLGFPELWEQCWMARRYVEACLRNHKPEEGLAVLEPLVAELERGLDAELKRRSEAQAKGEVPMQAGLTPTYYQSMLRSLRELRDKLEAQRSGP</sequence>
<feature type="region of interest" description="Disordered" evidence="1">
    <location>
        <begin position="166"/>
        <end position="192"/>
    </location>
</feature>
<dbReference type="Proteomes" id="UP001221411">
    <property type="component" value="Unassembled WGS sequence"/>
</dbReference>